<comment type="caution">
    <text evidence="2">The sequence shown here is derived from an EMBL/GenBank/DDBJ whole genome shotgun (WGS) entry which is preliminary data.</text>
</comment>
<dbReference type="EMBL" id="BSXU01014750">
    <property type="protein sequence ID" value="GME81379.1"/>
    <property type="molecule type" value="Genomic_DNA"/>
</dbReference>
<feature type="compositionally biased region" description="Acidic residues" evidence="1">
    <location>
        <begin position="76"/>
        <end position="85"/>
    </location>
</feature>
<protein>
    <submittedName>
        <fullName evidence="2">Unnamed protein product</fullName>
    </submittedName>
</protein>
<evidence type="ECO:0000256" key="1">
    <source>
        <dbReference type="SAM" id="MobiDB-lite"/>
    </source>
</evidence>
<reference evidence="2" key="1">
    <citation type="submission" date="2023-04" db="EMBL/GenBank/DDBJ databases">
        <title>Ambrosiozyma monospora NBRC 1965.</title>
        <authorList>
            <person name="Ichikawa N."/>
            <person name="Sato H."/>
            <person name="Tonouchi N."/>
        </authorList>
    </citation>
    <scope>NUCLEOTIDE SEQUENCE</scope>
    <source>
        <strain evidence="2">NBRC 1965</strain>
    </source>
</reference>
<evidence type="ECO:0000313" key="2">
    <source>
        <dbReference type="EMBL" id="GME81379.1"/>
    </source>
</evidence>
<accession>A0A9W6T997</accession>
<name>A0A9W6T997_AMBMO</name>
<feature type="region of interest" description="Disordered" evidence="1">
    <location>
        <begin position="63"/>
        <end position="85"/>
    </location>
</feature>
<dbReference type="AlphaFoldDB" id="A0A9W6T997"/>
<gene>
    <name evidence="2" type="ORF">Amon01_000999800</name>
</gene>
<proteinExistence type="predicted"/>
<organism evidence="2 3">
    <name type="scientific">Ambrosiozyma monospora</name>
    <name type="common">Yeast</name>
    <name type="synonym">Endomycopsis monosporus</name>
    <dbReference type="NCBI Taxonomy" id="43982"/>
    <lineage>
        <taxon>Eukaryota</taxon>
        <taxon>Fungi</taxon>
        <taxon>Dikarya</taxon>
        <taxon>Ascomycota</taxon>
        <taxon>Saccharomycotina</taxon>
        <taxon>Pichiomycetes</taxon>
        <taxon>Pichiales</taxon>
        <taxon>Pichiaceae</taxon>
        <taxon>Ambrosiozyma</taxon>
    </lineage>
</organism>
<dbReference type="Proteomes" id="UP001165063">
    <property type="component" value="Unassembled WGS sequence"/>
</dbReference>
<evidence type="ECO:0000313" key="3">
    <source>
        <dbReference type="Proteomes" id="UP001165063"/>
    </source>
</evidence>
<keyword evidence="3" id="KW-1185">Reference proteome</keyword>
<sequence>MNDGSVQELGINSANVVVVRAADIAGVVVVVEASLSLGLEMEIEMMGEHSVEWHVEEKASHKKKSKMNHYEYGNNQEEDLQSMVW</sequence>